<dbReference type="PROSITE" id="PS51733">
    <property type="entry name" value="BPL_LPL_CATALYTIC"/>
    <property type="match status" value="1"/>
</dbReference>
<dbReference type="EMBL" id="CP019082">
    <property type="protein sequence ID" value="APW62858.1"/>
    <property type="molecule type" value="Genomic_DNA"/>
</dbReference>
<dbReference type="Gene3D" id="3.30.930.10">
    <property type="entry name" value="Bira Bifunctional Protein, Domain 2"/>
    <property type="match status" value="1"/>
</dbReference>
<proteinExistence type="predicted"/>
<dbReference type="PANTHER" id="PTHR43679:SF2">
    <property type="entry name" value="OCTANOYL-[GCVH]:PROTEIN N-OCTANOYLTRANSFERASE"/>
    <property type="match status" value="1"/>
</dbReference>
<dbReference type="KEGG" id="pbor:BSF38_04413"/>
<dbReference type="InterPro" id="IPR004143">
    <property type="entry name" value="BPL_LPL_catalytic"/>
</dbReference>
<reference evidence="4" key="1">
    <citation type="submission" date="2016-12" db="EMBL/GenBank/DDBJ databases">
        <title>Comparative genomics of four Isosphaeraceae planctomycetes: a common pool of plasmids and glycoside hydrolase genes.</title>
        <authorList>
            <person name="Ivanova A."/>
        </authorList>
    </citation>
    <scope>NUCLEOTIDE SEQUENCE [LARGE SCALE GENOMIC DNA]</scope>
    <source>
        <strain evidence="4">PX4</strain>
    </source>
</reference>
<feature type="domain" description="BPL/LPL catalytic" evidence="2">
    <location>
        <begin position="62"/>
        <end position="245"/>
    </location>
</feature>
<dbReference type="SUPFAM" id="SSF55681">
    <property type="entry name" value="Class II aaRS and biotin synthetases"/>
    <property type="match status" value="1"/>
</dbReference>
<feature type="region of interest" description="Disordered" evidence="1">
    <location>
        <begin position="1"/>
        <end position="28"/>
    </location>
</feature>
<dbReference type="InterPro" id="IPR045864">
    <property type="entry name" value="aa-tRNA-synth_II/BPL/LPL"/>
</dbReference>
<evidence type="ECO:0000259" key="2">
    <source>
        <dbReference type="PROSITE" id="PS51733"/>
    </source>
</evidence>
<dbReference type="CDD" id="cd16443">
    <property type="entry name" value="LplA"/>
    <property type="match status" value="1"/>
</dbReference>
<dbReference type="EC" id="6.3.1.20" evidence="3"/>
<dbReference type="STRING" id="1387353.BSF38_04413"/>
<evidence type="ECO:0000256" key="1">
    <source>
        <dbReference type="SAM" id="MobiDB-lite"/>
    </source>
</evidence>
<organism evidence="3 4">
    <name type="scientific">Paludisphaera borealis</name>
    <dbReference type="NCBI Taxonomy" id="1387353"/>
    <lineage>
        <taxon>Bacteria</taxon>
        <taxon>Pseudomonadati</taxon>
        <taxon>Planctomycetota</taxon>
        <taxon>Planctomycetia</taxon>
        <taxon>Isosphaerales</taxon>
        <taxon>Isosphaeraceae</taxon>
        <taxon>Paludisphaera</taxon>
    </lineage>
</organism>
<dbReference type="GO" id="GO:0016979">
    <property type="term" value="F:lipoate-protein ligase activity"/>
    <property type="evidence" value="ECO:0007669"/>
    <property type="project" value="UniProtKB-EC"/>
</dbReference>
<accession>A0A1U7CVC9</accession>
<keyword evidence="4" id="KW-1185">Reference proteome</keyword>
<dbReference type="Pfam" id="PF21948">
    <property type="entry name" value="LplA-B_cat"/>
    <property type="match status" value="1"/>
</dbReference>
<protein>
    <submittedName>
        <fullName evidence="3">Putative lipoate-protein ligase A</fullName>
        <ecNumber evidence="3">6.3.1.20</ecNumber>
    </submittedName>
</protein>
<dbReference type="Proteomes" id="UP000186309">
    <property type="component" value="Chromosome"/>
</dbReference>
<evidence type="ECO:0000313" key="4">
    <source>
        <dbReference type="Proteomes" id="UP000186309"/>
    </source>
</evidence>
<sequence>MIDFGAVPSDGGNRGGMERKGSPEVSGSTDWRVDVGWLDLTLPTVEENLAVDEALLVAADERNGKAVLRFWEQPGSAVVLGASRRIDADVQVERCVADGVPIARRSSGGGSVLIGPGALNVTLVLPIAANPALATVDGAQSSVLERIAAGIRVGGAAVEVCGSGDLTVGGRKFAGSAQRRLKNWILVHASILYDLPIHRIDRYLRLPGRQPTYRRGRSHEDFLMNLPISRTILCDLIRSTWSPSSLLTATSDVPQDLLESLLAEKFANRSWIERL</sequence>
<dbReference type="AlphaFoldDB" id="A0A1U7CVC9"/>
<evidence type="ECO:0000313" key="3">
    <source>
        <dbReference type="EMBL" id="APW62858.1"/>
    </source>
</evidence>
<dbReference type="PANTHER" id="PTHR43679">
    <property type="entry name" value="OCTANOYLTRANSFERASE LIPM-RELATED"/>
    <property type="match status" value="1"/>
</dbReference>
<name>A0A1U7CVC9_9BACT</name>
<gene>
    <name evidence="3" type="primary">lplA</name>
    <name evidence="3" type="ORF">BSF38_04413</name>
</gene>
<keyword evidence="3" id="KW-0436">Ligase</keyword>
<dbReference type="InterPro" id="IPR050664">
    <property type="entry name" value="Octanoyltrans_LipM/LipL"/>
</dbReference>